<dbReference type="EMBL" id="ADBV01004969">
    <property type="protein sequence ID" value="EJW79941.1"/>
    <property type="molecule type" value="Genomic_DNA"/>
</dbReference>
<dbReference type="AlphaFoldDB" id="J9EBZ0"/>
<evidence type="ECO:0000313" key="2">
    <source>
        <dbReference type="Proteomes" id="UP000004810"/>
    </source>
</evidence>
<organism evidence="1 2">
    <name type="scientific">Wuchereria bancrofti</name>
    <dbReference type="NCBI Taxonomy" id="6293"/>
    <lineage>
        <taxon>Eukaryota</taxon>
        <taxon>Metazoa</taxon>
        <taxon>Ecdysozoa</taxon>
        <taxon>Nematoda</taxon>
        <taxon>Chromadorea</taxon>
        <taxon>Rhabditida</taxon>
        <taxon>Spirurina</taxon>
        <taxon>Spiruromorpha</taxon>
        <taxon>Filarioidea</taxon>
        <taxon>Onchocercidae</taxon>
        <taxon>Wuchereria</taxon>
    </lineage>
</organism>
<comment type="caution">
    <text evidence="1">The sequence shown here is derived from an EMBL/GenBank/DDBJ whole genome shotgun (WGS) entry which is preliminary data.</text>
</comment>
<evidence type="ECO:0000313" key="1">
    <source>
        <dbReference type="EMBL" id="EJW79941.1"/>
    </source>
</evidence>
<reference evidence="2" key="1">
    <citation type="submission" date="2012-08" db="EMBL/GenBank/DDBJ databases">
        <title>The Genome Sequence of Wuchereria bancrofti.</title>
        <authorList>
            <person name="Nutman T.B."/>
            <person name="Fink D.L."/>
            <person name="Russ C."/>
            <person name="Young S."/>
            <person name="Zeng Q."/>
            <person name="Koehrsen M."/>
            <person name="Alvarado L."/>
            <person name="Berlin A."/>
            <person name="Chapman S.B."/>
            <person name="Chen Z."/>
            <person name="Freedman E."/>
            <person name="Gellesch M."/>
            <person name="Goldberg J."/>
            <person name="Griggs A."/>
            <person name="Gujja S."/>
            <person name="Heilman E.R."/>
            <person name="Heiman D."/>
            <person name="Hepburn T."/>
            <person name="Howarth C."/>
            <person name="Jen D."/>
            <person name="Larson L."/>
            <person name="Lewis B."/>
            <person name="Mehta T."/>
            <person name="Park D."/>
            <person name="Pearson M."/>
            <person name="Roberts A."/>
            <person name="Saif S."/>
            <person name="Shea T."/>
            <person name="Shenoy N."/>
            <person name="Sisk P."/>
            <person name="Stolte C."/>
            <person name="Sykes S."/>
            <person name="Walk T."/>
            <person name="White J."/>
            <person name="Yandava C."/>
            <person name="Haas B."/>
            <person name="Henn M.R."/>
            <person name="Nusbaum C."/>
            <person name="Birren B."/>
        </authorList>
    </citation>
    <scope>NUCLEOTIDE SEQUENCE [LARGE SCALE GENOMIC DNA]</scope>
    <source>
        <strain evidence="2">NA</strain>
    </source>
</reference>
<accession>J9EBZ0</accession>
<name>J9EBZ0_WUCBA</name>
<protein>
    <submittedName>
        <fullName evidence="1">Uncharacterized protein</fullName>
    </submittedName>
</protein>
<sequence length="50" mass="4983">MNVTAMIVTGGLVAICITALIMRNDLIAVGALSALAGWLGGNHNGSTAKT</sequence>
<proteinExistence type="predicted"/>
<dbReference type="Proteomes" id="UP000004810">
    <property type="component" value="Unassembled WGS sequence"/>
</dbReference>
<gene>
    <name evidence="1" type="ORF">WUBG_09151</name>
</gene>